<keyword evidence="2" id="KW-1185">Reference proteome</keyword>
<accession>A0ABY6MEL7</accession>
<dbReference type="EMBL" id="CP110226">
    <property type="protein sequence ID" value="UZD21859.1"/>
    <property type="molecule type" value="Genomic_DNA"/>
</dbReference>
<protein>
    <submittedName>
        <fullName evidence="1">Uncharacterized protein</fullName>
    </submittedName>
</protein>
<reference evidence="1" key="1">
    <citation type="submission" date="2022-10" db="EMBL/GenBank/DDBJ databases">
        <title>Algoriphagus sp. a novel bacteria isolate from halophytes salicornia europaea.</title>
        <authorList>
            <person name="Peng Y."/>
            <person name="Jiang L."/>
            <person name="Lee J."/>
        </authorList>
    </citation>
    <scope>NUCLEOTIDE SEQUENCE</scope>
    <source>
        <strain evidence="1">TR-M5</strain>
    </source>
</reference>
<name>A0ABY6MEL7_9BACT</name>
<evidence type="ECO:0000313" key="1">
    <source>
        <dbReference type="EMBL" id="UZD21859.1"/>
    </source>
</evidence>
<organism evidence="1 2">
    <name type="scientific">Algoriphagus halophytocola</name>
    <dbReference type="NCBI Taxonomy" id="2991499"/>
    <lineage>
        <taxon>Bacteria</taxon>
        <taxon>Pseudomonadati</taxon>
        <taxon>Bacteroidota</taxon>
        <taxon>Cytophagia</taxon>
        <taxon>Cytophagales</taxon>
        <taxon>Cyclobacteriaceae</taxon>
        <taxon>Algoriphagus</taxon>
    </lineage>
</organism>
<sequence>MGLKVLAIVVLVLINLNFGEKCQVKNMMDQILAEELFDLHRDSVDKYFLYQNEYSRGCDSITFGNKILKLTYDTTGRVFIIRDIQYDSLKYKAEMKIFLPSDNMLITGDFTSVENKWKLENLTYIEN</sequence>
<dbReference type="RefSeq" id="WP_264808325.1">
    <property type="nucleotide sequence ID" value="NZ_CP110226.1"/>
</dbReference>
<proteinExistence type="predicted"/>
<dbReference type="Proteomes" id="UP001163156">
    <property type="component" value="Chromosome"/>
</dbReference>
<evidence type="ECO:0000313" key="2">
    <source>
        <dbReference type="Proteomes" id="UP001163156"/>
    </source>
</evidence>
<gene>
    <name evidence="1" type="ORF">OM944_14425</name>
</gene>